<organism evidence="2 3">
    <name type="scientific">Acorus calamus</name>
    <name type="common">Sweet flag</name>
    <dbReference type="NCBI Taxonomy" id="4465"/>
    <lineage>
        <taxon>Eukaryota</taxon>
        <taxon>Viridiplantae</taxon>
        <taxon>Streptophyta</taxon>
        <taxon>Embryophyta</taxon>
        <taxon>Tracheophyta</taxon>
        <taxon>Spermatophyta</taxon>
        <taxon>Magnoliopsida</taxon>
        <taxon>Liliopsida</taxon>
        <taxon>Acoraceae</taxon>
        <taxon>Acorus</taxon>
    </lineage>
</organism>
<protein>
    <submittedName>
        <fullName evidence="2">Uncharacterized protein</fullName>
    </submittedName>
</protein>
<keyword evidence="1" id="KW-0812">Transmembrane</keyword>
<evidence type="ECO:0000256" key="1">
    <source>
        <dbReference type="SAM" id="Phobius"/>
    </source>
</evidence>
<dbReference type="AlphaFoldDB" id="A0AAV9DWF7"/>
<feature type="transmembrane region" description="Helical" evidence="1">
    <location>
        <begin position="60"/>
        <end position="81"/>
    </location>
</feature>
<gene>
    <name evidence="2" type="ORF">QJS10_CPA10g01364</name>
</gene>
<keyword evidence="1" id="KW-0472">Membrane</keyword>
<evidence type="ECO:0000313" key="3">
    <source>
        <dbReference type="Proteomes" id="UP001180020"/>
    </source>
</evidence>
<evidence type="ECO:0000313" key="2">
    <source>
        <dbReference type="EMBL" id="KAK1305510.1"/>
    </source>
</evidence>
<comment type="caution">
    <text evidence="2">The sequence shown here is derived from an EMBL/GenBank/DDBJ whole genome shotgun (WGS) entry which is preliminary data.</text>
</comment>
<dbReference type="EMBL" id="JAUJYO010000010">
    <property type="protein sequence ID" value="KAK1305510.1"/>
    <property type="molecule type" value="Genomic_DNA"/>
</dbReference>
<name>A0AAV9DWF7_ACOCL</name>
<dbReference type="Proteomes" id="UP001180020">
    <property type="component" value="Unassembled WGS sequence"/>
</dbReference>
<keyword evidence="1" id="KW-1133">Transmembrane helix</keyword>
<proteinExistence type="predicted"/>
<sequence>MVLKASTEEEWGDSPWAGWGWEFGGLAATQWRSEDLVKGGGGLSINDEYTSKSSSLSLSYWVPAFLASASVLLLLLSLAPFNRPFDTRILYKVARTNLLSYSRLTDPLKVASILLSFFV</sequence>
<keyword evidence="3" id="KW-1185">Reference proteome</keyword>
<reference evidence="2" key="1">
    <citation type="journal article" date="2023" name="Nat. Commun.">
        <title>Diploid and tetraploid genomes of Acorus and the evolution of monocots.</title>
        <authorList>
            <person name="Ma L."/>
            <person name="Liu K.W."/>
            <person name="Li Z."/>
            <person name="Hsiao Y.Y."/>
            <person name="Qi Y."/>
            <person name="Fu T."/>
            <person name="Tang G.D."/>
            <person name="Zhang D."/>
            <person name="Sun W.H."/>
            <person name="Liu D.K."/>
            <person name="Li Y."/>
            <person name="Chen G.Z."/>
            <person name="Liu X.D."/>
            <person name="Liao X.Y."/>
            <person name="Jiang Y.T."/>
            <person name="Yu X."/>
            <person name="Hao Y."/>
            <person name="Huang J."/>
            <person name="Zhao X.W."/>
            <person name="Ke S."/>
            <person name="Chen Y.Y."/>
            <person name="Wu W.L."/>
            <person name="Hsu J.L."/>
            <person name="Lin Y.F."/>
            <person name="Huang M.D."/>
            <person name="Li C.Y."/>
            <person name="Huang L."/>
            <person name="Wang Z.W."/>
            <person name="Zhao X."/>
            <person name="Zhong W.Y."/>
            <person name="Peng D.H."/>
            <person name="Ahmad S."/>
            <person name="Lan S."/>
            <person name="Zhang J.S."/>
            <person name="Tsai W.C."/>
            <person name="Van de Peer Y."/>
            <person name="Liu Z.J."/>
        </authorList>
    </citation>
    <scope>NUCLEOTIDE SEQUENCE</scope>
    <source>
        <strain evidence="2">CP</strain>
    </source>
</reference>
<reference evidence="2" key="2">
    <citation type="submission" date="2023-06" db="EMBL/GenBank/DDBJ databases">
        <authorList>
            <person name="Ma L."/>
            <person name="Liu K.-W."/>
            <person name="Li Z."/>
            <person name="Hsiao Y.-Y."/>
            <person name="Qi Y."/>
            <person name="Fu T."/>
            <person name="Tang G."/>
            <person name="Zhang D."/>
            <person name="Sun W.-H."/>
            <person name="Liu D.-K."/>
            <person name="Li Y."/>
            <person name="Chen G.-Z."/>
            <person name="Liu X.-D."/>
            <person name="Liao X.-Y."/>
            <person name="Jiang Y.-T."/>
            <person name="Yu X."/>
            <person name="Hao Y."/>
            <person name="Huang J."/>
            <person name="Zhao X.-W."/>
            <person name="Ke S."/>
            <person name="Chen Y.-Y."/>
            <person name="Wu W.-L."/>
            <person name="Hsu J.-L."/>
            <person name="Lin Y.-F."/>
            <person name="Huang M.-D."/>
            <person name="Li C.-Y."/>
            <person name="Huang L."/>
            <person name="Wang Z.-W."/>
            <person name="Zhao X."/>
            <person name="Zhong W.-Y."/>
            <person name="Peng D.-H."/>
            <person name="Ahmad S."/>
            <person name="Lan S."/>
            <person name="Zhang J.-S."/>
            <person name="Tsai W.-C."/>
            <person name="Van De Peer Y."/>
            <person name="Liu Z.-J."/>
        </authorList>
    </citation>
    <scope>NUCLEOTIDE SEQUENCE</scope>
    <source>
        <strain evidence="2">CP</strain>
        <tissue evidence="2">Leaves</tissue>
    </source>
</reference>
<accession>A0AAV9DWF7</accession>